<name>A0AAW1D9H8_9HEMI</name>
<dbReference type="CDD" id="cd00112">
    <property type="entry name" value="LDLa"/>
    <property type="match status" value="8"/>
</dbReference>
<feature type="region of interest" description="Disordered" evidence="8">
    <location>
        <begin position="1453"/>
        <end position="1479"/>
    </location>
</feature>
<evidence type="ECO:0000259" key="11">
    <source>
        <dbReference type="PROSITE" id="PS50287"/>
    </source>
</evidence>
<protein>
    <recommendedName>
        <fullName evidence="14">Serine protease nudel</fullName>
    </recommendedName>
</protein>
<dbReference type="InterPro" id="IPR018114">
    <property type="entry name" value="TRYPSIN_HIS"/>
</dbReference>
<dbReference type="InterPro" id="IPR033116">
    <property type="entry name" value="TRYPSIN_SER"/>
</dbReference>
<dbReference type="Proteomes" id="UP001461498">
    <property type="component" value="Unassembled WGS sequence"/>
</dbReference>
<dbReference type="GO" id="GO:0004252">
    <property type="term" value="F:serine-type endopeptidase activity"/>
    <property type="evidence" value="ECO:0007669"/>
    <property type="project" value="InterPro"/>
</dbReference>
<evidence type="ECO:0008006" key="14">
    <source>
        <dbReference type="Google" id="ProtNLM"/>
    </source>
</evidence>
<dbReference type="InterPro" id="IPR002172">
    <property type="entry name" value="LDrepeatLR_classA_rpt"/>
</dbReference>
<evidence type="ECO:0000256" key="2">
    <source>
        <dbReference type="ARBA" id="ARBA00022801"/>
    </source>
</evidence>
<feature type="disulfide bond" evidence="5">
    <location>
        <begin position="1135"/>
        <end position="1153"/>
    </location>
</feature>
<evidence type="ECO:0000259" key="10">
    <source>
        <dbReference type="PROSITE" id="PS50240"/>
    </source>
</evidence>
<feature type="disulfide bond" evidence="5">
    <location>
        <begin position="2339"/>
        <end position="2357"/>
    </location>
</feature>
<feature type="disulfide bond" evidence="5">
    <location>
        <begin position="2429"/>
        <end position="2444"/>
    </location>
</feature>
<dbReference type="PANTHER" id="PTHR24252:SF7">
    <property type="entry name" value="HYALIN"/>
    <property type="match status" value="1"/>
</dbReference>
<evidence type="ECO:0000313" key="12">
    <source>
        <dbReference type="EMBL" id="KAK9505602.1"/>
    </source>
</evidence>
<dbReference type="PROSITE" id="PS50287">
    <property type="entry name" value="SRCR_2"/>
    <property type="match status" value="1"/>
</dbReference>
<accession>A0AAW1D9H8</accession>
<dbReference type="PROSITE" id="PS50068">
    <property type="entry name" value="LDLRA_2"/>
    <property type="match status" value="7"/>
</dbReference>
<feature type="disulfide bond" evidence="5">
    <location>
        <begin position="578"/>
        <end position="593"/>
    </location>
</feature>
<keyword evidence="3 7" id="KW-0720">Serine protease</keyword>
<keyword evidence="4 5" id="KW-1015">Disulfide bond</keyword>
<dbReference type="InterPro" id="IPR009003">
    <property type="entry name" value="Peptidase_S1_PA"/>
</dbReference>
<evidence type="ECO:0000313" key="13">
    <source>
        <dbReference type="Proteomes" id="UP001461498"/>
    </source>
</evidence>
<dbReference type="PROSITE" id="PS00135">
    <property type="entry name" value="TRYPSIN_SER"/>
    <property type="match status" value="1"/>
</dbReference>
<keyword evidence="9" id="KW-0472">Membrane</keyword>
<proteinExistence type="predicted"/>
<feature type="region of interest" description="Disordered" evidence="8">
    <location>
        <begin position="1603"/>
        <end position="1644"/>
    </location>
</feature>
<dbReference type="InterPro" id="IPR001254">
    <property type="entry name" value="Trypsin_dom"/>
</dbReference>
<feature type="disulfide bond" evidence="5">
    <location>
        <begin position="1147"/>
        <end position="1162"/>
    </location>
</feature>
<evidence type="ECO:0000256" key="9">
    <source>
        <dbReference type="SAM" id="Phobius"/>
    </source>
</evidence>
<evidence type="ECO:0000256" key="5">
    <source>
        <dbReference type="PROSITE-ProRule" id="PRU00124"/>
    </source>
</evidence>
<organism evidence="12 13">
    <name type="scientific">Rhynocoris fuscipes</name>
    <dbReference type="NCBI Taxonomy" id="488301"/>
    <lineage>
        <taxon>Eukaryota</taxon>
        <taxon>Metazoa</taxon>
        <taxon>Ecdysozoa</taxon>
        <taxon>Arthropoda</taxon>
        <taxon>Hexapoda</taxon>
        <taxon>Insecta</taxon>
        <taxon>Pterygota</taxon>
        <taxon>Neoptera</taxon>
        <taxon>Paraneoptera</taxon>
        <taxon>Hemiptera</taxon>
        <taxon>Heteroptera</taxon>
        <taxon>Panheteroptera</taxon>
        <taxon>Cimicomorpha</taxon>
        <taxon>Reduviidae</taxon>
        <taxon>Harpactorinae</taxon>
        <taxon>Harpactorini</taxon>
        <taxon>Rhynocoris</taxon>
    </lineage>
</organism>
<dbReference type="PROSITE" id="PS50240">
    <property type="entry name" value="TRYPSIN_DOM"/>
    <property type="match status" value="1"/>
</dbReference>
<evidence type="ECO:0000256" key="4">
    <source>
        <dbReference type="ARBA" id="ARBA00023157"/>
    </source>
</evidence>
<feature type="disulfide bond" evidence="5">
    <location>
        <begin position="507"/>
        <end position="522"/>
    </location>
</feature>
<keyword evidence="1 7" id="KW-0645">Protease</keyword>
<dbReference type="CDD" id="cd00190">
    <property type="entry name" value="Tryp_SPc"/>
    <property type="match status" value="1"/>
</dbReference>
<dbReference type="SUPFAM" id="SSF50494">
    <property type="entry name" value="Trypsin-like serine proteases"/>
    <property type="match status" value="2"/>
</dbReference>
<dbReference type="InterPro" id="IPR023415">
    <property type="entry name" value="LDLR_class-A_CS"/>
</dbReference>
<feature type="compositionally biased region" description="Low complexity" evidence="8">
    <location>
        <begin position="1610"/>
        <end position="1627"/>
    </location>
</feature>
<feature type="region of interest" description="Disordered" evidence="8">
    <location>
        <begin position="1695"/>
        <end position="1721"/>
    </location>
</feature>
<gene>
    <name evidence="12" type="ORF">O3M35_009614</name>
</gene>
<dbReference type="SMART" id="SM00192">
    <property type="entry name" value="LDLa"/>
    <property type="match status" value="10"/>
</dbReference>
<dbReference type="InterPro" id="IPR036055">
    <property type="entry name" value="LDL_receptor-like_sf"/>
</dbReference>
<feature type="region of interest" description="Disordered" evidence="8">
    <location>
        <begin position="1416"/>
        <end position="1436"/>
    </location>
</feature>
<evidence type="ECO:0000256" key="3">
    <source>
        <dbReference type="ARBA" id="ARBA00022825"/>
    </source>
</evidence>
<dbReference type="Gene3D" id="4.10.400.10">
    <property type="entry name" value="Low-density Lipoprotein Receptor"/>
    <property type="match status" value="8"/>
</dbReference>
<dbReference type="InterPro" id="IPR043504">
    <property type="entry name" value="Peptidase_S1_PA_chymotrypsin"/>
</dbReference>
<keyword evidence="2 7" id="KW-0378">Hydrolase</keyword>
<feature type="disulfide bond" evidence="5">
    <location>
        <begin position="2332"/>
        <end position="2344"/>
    </location>
</feature>
<keyword evidence="9" id="KW-1133">Transmembrane helix</keyword>
<evidence type="ECO:0000256" key="1">
    <source>
        <dbReference type="ARBA" id="ARBA00022670"/>
    </source>
</evidence>
<dbReference type="Gene3D" id="2.40.10.10">
    <property type="entry name" value="Trypsin-like serine proteases"/>
    <property type="match status" value="1"/>
</dbReference>
<feature type="compositionally biased region" description="Polar residues" evidence="8">
    <location>
        <begin position="1704"/>
        <end position="1715"/>
    </location>
</feature>
<evidence type="ECO:0000256" key="7">
    <source>
        <dbReference type="RuleBase" id="RU363034"/>
    </source>
</evidence>
<comment type="caution">
    <text evidence="6">Lacks conserved residue(s) required for the propagation of feature annotation.</text>
</comment>
<comment type="caution">
    <text evidence="12">The sequence shown here is derived from an EMBL/GenBank/DDBJ whole genome shotgun (WGS) entry which is preliminary data.</text>
</comment>
<dbReference type="Pfam" id="PF09342">
    <property type="entry name" value="DUF1986"/>
    <property type="match status" value="1"/>
</dbReference>
<evidence type="ECO:0000256" key="6">
    <source>
        <dbReference type="PROSITE-ProRule" id="PRU00196"/>
    </source>
</evidence>
<dbReference type="Pfam" id="PF00089">
    <property type="entry name" value="Trypsin"/>
    <property type="match status" value="1"/>
</dbReference>
<dbReference type="PROSITE" id="PS00134">
    <property type="entry name" value="TRYPSIN_HIS"/>
    <property type="match status" value="1"/>
</dbReference>
<dbReference type="InterPro" id="IPR015420">
    <property type="entry name" value="Peptidase_S1A_nudel"/>
</dbReference>
<feature type="compositionally biased region" description="Polar residues" evidence="8">
    <location>
        <begin position="1628"/>
        <end position="1644"/>
    </location>
</feature>
<feature type="compositionally biased region" description="Polar residues" evidence="8">
    <location>
        <begin position="1535"/>
        <end position="1565"/>
    </location>
</feature>
<evidence type="ECO:0000256" key="8">
    <source>
        <dbReference type="SAM" id="MobiDB-lite"/>
    </source>
</evidence>
<feature type="region of interest" description="Disordered" evidence="8">
    <location>
        <begin position="1535"/>
        <end position="1573"/>
    </location>
</feature>
<dbReference type="SUPFAM" id="SSF57424">
    <property type="entry name" value="LDL receptor-like module"/>
    <property type="match status" value="8"/>
</dbReference>
<keyword evidence="9" id="KW-0812">Transmembrane</keyword>
<feature type="domain" description="SRCR" evidence="11">
    <location>
        <begin position="1968"/>
        <end position="2093"/>
    </location>
</feature>
<sequence length="2553" mass="287701">MKTDDFGRFYVDRLQFVLYNDMIRKIIKLSPEPCQQKFAISPIIKIVALSALAIIAVFAFIIIVVDQGFSNNVTVNETSSNLNYNVIFRRWKRDLFPELKNNSDAIVTKLEKLPHCKEECDKVKTSISKLENGTVKLYEEFSKLRQEIYSLFQNCINKVEKLDSKEYAFDILDSEEIQMPSWKEASDNLFSSYDNEFSSSNVQPVYVNPQNSDHIPPTGPGVSVGDNRDAPIFTSPGEAVKTGHQLTVSLPERMQKICYPINQGYGFRQPENQVMLCYLQNMRQNWFQPANFQQNNKFLYGGAKDSQNSWSSDSMNAPVIHVPTAISSQNPYFFPTVGGAPIIMPASAPSSPYYPQNQYPSPQVYPVYNPQTGAVFFPNIPSSTQVVNQPYRFQNFPFSYPAINNNVPPIVALPQQLGRNMYCTYVPISNVPTKIYKFPTVDGVSEVIQRSDGKHAEIHDFSFKVKKTDYHRNKTIIHEKLMREDICEAGEIVCRDGLTCVPYEAWCDGTVNCPDLSDESFCPCKFRINKDKYCDGYFDCPDGEDEQECFACPKNTFSCDDWSGIEPAVSCVHISKRCDGTRHCPNGKDEQDCSIITDFVGHHSTIIMSYGKGYLHKNWKGKWRPVCAHETFQIWAQQGCDAEFGKFNSKAELLVKPLPGNYNGPFIGIDPAGDVVLVDKCPNDYTTWVDCKQIRCGIRMQQKNSDGELYDRYKRFTQAISQSNNNLGSLYSLNGDNYFQVCQLNGDVRDSEDNHVIVYYDKNRKSVELYPPDPTNTYFTQNQYAGRNADGTARTDLLPALDPNIENPEFYKRIWGSRLLQPYLGLNPSQNDLSLQDAFMVENNEMPISQGTAKFNSYDDSVYLSNYRTKREDKVNVKRKREYDTNGRVVGGKKSKPGEWPWLIALFRDGRFHCGGVILTPNVALTAAHCVHKFQSFYYEVSAGMLRRYSFSPQEQIRKVIKIVVHEGYNQIDFRNDIALLEVDKHFVYNRWVLPICLPGTISVPRPGTKCTAVGWGATYENGLDPDHLHFVEIPIQKSCKYRSDRAGGDICAGYLEGGKDTCQGDSGGPLLCKVDNTDHWYLAGIVSHGKGCARFNEPGVYTRVALYLEWIQFNLENLRVVGLSPLNLCPGFQCKNYRCISKNKRCNGKLNCLNGDDELTCKTSLYERERSEMNFNESSEIVDFGFNPMKNQDEGGVHVTAITESTMSSSYKPVGGNSHKNNNSHEDIYLSSEVQNETSTLIKVDKQIGNSLDVVSESRMNGDQEVENLKLSTPTDTLFNNNSFENTTDLFFTEKYNISKDTYDSLISSDNDSEFAANSIKSKTSELMGSSTEFAGNVTSEVTEKTFEATDFFDEITTSDTFKNNLLSTESSLYSQNTLEEQEKKVTWKSYSQSNVTSNDSKSIIDNFTESEIYTESSLTSHEENSSRNGLQGTDEVTVSYNLSETVKDGDNSVDNVSLSEPFNESKKSKITGGSSSADKLDKITTLESYNYSDEKIIKGPTVESTNDNFAASDDLDKVTMSYNWSEADKFISENNSLPEPFTESNKQDSATSPDIPDETTTLESDNHSDEIKSMSLLPLDTTDYFTTSEQLDKVTVSNHLSEVDKSTSENTVNNSSLSVSLTESNIQSSATSPDVPDETTTLESDNFSDEIKSMSHSLDTTDYFTASEQFNKVTESYNLSGADKFISENNSSVNNSSLSESFTESNKQGSATSPDVLDETSDEIKSISLPVDIIDYIINSAVRNESHVSVSLNNTFDENKYTTEMYSTILKQISDSSDIFNSSSQFEEDIKPTASVTLIDGFSDDYNENKFANSSNNTLEESSQTTEVSKIENFESSTTILETTSISPFSKYTLSHLESIDRSSLFSCTETNQIILSSRICDGLMDCIDGSDERNCTCRNKLKNIAPNKICDSVTDCKDGSDEFNCAEHCGKDQFYCAKSNKCIDINSRCDRKDDCKFNEDETDCFALTNDEYLQFDDGGRPQLLREGIAVHFKKQWRSYCLTDNSRMESDAMHICKELGFSEATKYDKRQVSNSTFSRLSNSSDMLVKNSSDTYCEGLYISCSYTMGKNKPWLANIYVEGKLRSVGILLTDSWIVVSSAALINIFPDKVYVSVSIGNMNSPKIIGPYEQNIPVDKISSVPDSLITLLHINKPVNLNHYTMPIGINYWSPPSDEVCEAIALNNNGEITFVSLKTEKTNCEADKTCYHINMPSYCSDYNDDNELSGQVVCYSNYGAYISSMFRQKDAFCCLERFVKFNAFSIKLEEIKAFINSTKFGTYPSCDTHRCPHGNCLDWQYLDDGIHQCPDGSDETELMKMKKEKYCLQHNDCNCGPNMFRCSSGECISLNNYCNGKSECADSSDEIENCRDNCPYFLNATLPDYLCDGSSNCYQKDDEAWDLCGEKIDCTDSEHFFQCHDSDICIPNEFICDGDPDCPDEEDEYFCVGLDINTSGTESKRMLMSRKYGYWYPQCFTSDIIEQSSMLNEICEKLGYDSVKNASLEKVDQTIFIRDPFSGVTLNSDIHFTIRSKRPFAETFKNGTCNALYIECNTKR</sequence>
<feature type="disulfide bond" evidence="5">
    <location>
        <begin position="1952"/>
        <end position="1967"/>
    </location>
</feature>
<reference evidence="12 13" key="1">
    <citation type="submission" date="2022-12" db="EMBL/GenBank/DDBJ databases">
        <title>Chromosome-level genome assembly of true bugs.</title>
        <authorList>
            <person name="Ma L."/>
            <person name="Li H."/>
        </authorList>
    </citation>
    <scope>NUCLEOTIDE SEQUENCE [LARGE SCALE GENOMIC DNA]</scope>
    <source>
        <strain evidence="12">Lab_2022b</strain>
    </source>
</reference>
<dbReference type="FunFam" id="2.40.10.10:FF:000003">
    <property type="entry name" value="Transmembrane serine protease 3"/>
    <property type="match status" value="1"/>
</dbReference>
<dbReference type="PANTHER" id="PTHR24252">
    <property type="entry name" value="ACROSIN-RELATED"/>
    <property type="match status" value="1"/>
</dbReference>
<dbReference type="SMART" id="SM00020">
    <property type="entry name" value="Tryp_SPc"/>
    <property type="match status" value="1"/>
</dbReference>
<feature type="disulfide bond" evidence="5">
    <location>
        <begin position="1883"/>
        <end position="1898"/>
    </location>
</feature>
<dbReference type="PROSITE" id="PS01209">
    <property type="entry name" value="LDLRA_1"/>
    <property type="match status" value="4"/>
</dbReference>
<dbReference type="Pfam" id="PF00057">
    <property type="entry name" value="Ldl_recept_a"/>
    <property type="match status" value="5"/>
</dbReference>
<dbReference type="GO" id="GO:0006508">
    <property type="term" value="P:proteolysis"/>
    <property type="evidence" value="ECO:0007669"/>
    <property type="project" value="UniProtKB-KW"/>
</dbReference>
<feature type="domain" description="Peptidase S1" evidence="10">
    <location>
        <begin position="889"/>
        <end position="1117"/>
    </location>
</feature>
<dbReference type="GO" id="GO:0016020">
    <property type="term" value="C:membrane"/>
    <property type="evidence" value="ECO:0007669"/>
    <property type="project" value="InterPro"/>
</dbReference>
<dbReference type="InterPro" id="IPR001190">
    <property type="entry name" value="SRCR"/>
</dbReference>
<feature type="transmembrane region" description="Helical" evidence="9">
    <location>
        <begin position="46"/>
        <end position="65"/>
    </location>
</feature>
<dbReference type="PRINTS" id="PR00261">
    <property type="entry name" value="LDLRECEPTOR"/>
</dbReference>
<keyword evidence="13" id="KW-1185">Reference proteome</keyword>
<dbReference type="EMBL" id="JAPXFL010000006">
    <property type="protein sequence ID" value="KAK9505602.1"/>
    <property type="molecule type" value="Genomic_DNA"/>
</dbReference>
<feature type="compositionally biased region" description="Polar residues" evidence="8">
    <location>
        <begin position="1454"/>
        <end position="1464"/>
    </location>
</feature>